<protein>
    <recommendedName>
        <fullName evidence="4">Lipoprotein</fullName>
    </recommendedName>
</protein>
<sequence length="190" mass="20301">MNTKISSLLLSALLFTACTPMEGRGGLDSSSPRRGEMEGGSGDGSAMVVDNLQAQLQKTAEALTLTPTQATLWDAYQERVGALMADQMKLQPYRAIRLNAMQQIDQKVETVRNRLTAMEEIQETASKLYSALNESQKKTADQMLPGTVPALYSGLRNAGDGGGERNNSRRNGPDGGMRGPGGGMGGFGRM</sequence>
<dbReference type="InterPro" id="IPR012899">
    <property type="entry name" value="LTXXQ"/>
</dbReference>
<evidence type="ECO:0008006" key="4">
    <source>
        <dbReference type="Google" id="ProtNLM"/>
    </source>
</evidence>
<accession>Q47EW3</accession>
<dbReference type="PROSITE" id="PS51257">
    <property type="entry name" value="PROKAR_LIPOPROTEIN"/>
    <property type="match status" value="1"/>
</dbReference>
<dbReference type="KEGG" id="dar:Daro_1872"/>
<organism evidence="3">
    <name type="scientific">Dechloromonas aromatica (strain RCB)</name>
    <dbReference type="NCBI Taxonomy" id="159087"/>
    <lineage>
        <taxon>Bacteria</taxon>
        <taxon>Pseudomonadati</taxon>
        <taxon>Pseudomonadota</taxon>
        <taxon>Betaproteobacteria</taxon>
        <taxon>Rhodocyclales</taxon>
        <taxon>Azonexaceae</taxon>
        <taxon>Dechloromonas</taxon>
    </lineage>
</organism>
<dbReference type="AlphaFoldDB" id="Q47EW3"/>
<proteinExistence type="predicted"/>
<feature type="compositionally biased region" description="Gly residues" evidence="2">
    <location>
        <begin position="173"/>
        <end position="190"/>
    </location>
</feature>
<keyword evidence="1" id="KW-0175">Coiled coil</keyword>
<feature type="region of interest" description="Disordered" evidence="2">
    <location>
        <begin position="23"/>
        <end position="46"/>
    </location>
</feature>
<evidence type="ECO:0000313" key="3">
    <source>
        <dbReference type="EMBL" id="AAZ46618.1"/>
    </source>
</evidence>
<reference evidence="3" key="1">
    <citation type="submission" date="2005-08" db="EMBL/GenBank/DDBJ databases">
        <title>Complete sequence of Dechloromonas aromatica RCB.</title>
        <authorList>
            <person name="Salinero K.K."/>
            <person name="Copeland A."/>
            <person name="Lucas S."/>
            <person name="Lapidus A."/>
            <person name="Barry K."/>
            <person name="Detter J.C."/>
            <person name="Glavina T."/>
            <person name="Hammon N."/>
            <person name="Israni S."/>
            <person name="Pitluck S."/>
            <person name="Di Bartolo G."/>
            <person name="Trong S."/>
            <person name="Schmutz J."/>
            <person name="Larimer F."/>
            <person name="Land M."/>
            <person name="Ivanova N."/>
            <person name="Richardson P."/>
        </authorList>
    </citation>
    <scope>NUCLEOTIDE SEQUENCE</scope>
    <source>
        <strain evidence="3">RCB</strain>
    </source>
</reference>
<dbReference type="GO" id="GO:0042597">
    <property type="term" value="C:periplasmic space"/>
    <property type="evidence" value="ECO:0007669"/>
    <property type="project" value="InterPro"/>
</dbReference>
<dbReference type="eggNOG" id="ENOG50300J2">
    <property type="taxonomic scope" value="Bacteria"/>
</dbReference>
<evidence type="ECO:0000256" key="1">
    <source>
        <dbReference type="SAM" id="Coils"/>
    </source>
</evidence>
<dbReference type="EMBL" id="CP000089">
    <property type="protein sequence ID" value="AAZ46618.1"/>
    <property type="molecule type" value="Genomic_DNA"/>
</dbReference>
<feature type="region of interest" description="Disordered" evidence="2">
    <location>
        <begin position="154"/>
        <end position="190"/>
    </location>
</feature>
<evidence type="ECO:0000256" key="2">
    <source>
        <dbReference type="SAM" id="MobiDB-lite"/>
    </source>
</evidence>
<feature type="coiled-coil region" evidence="1">
    <location>
        <begin position="101"/>
        <end position="138"/>
    </location>
</feature>
<dbReference type="Pfam" id="PF07813">
    <property type="entry name" value="LTXXQ"/>
    <property type="match status" value="1"/>
</dbReference>
<gene>
    <name evidence="3" type="ordered locus">Daro_1872</name>
</gene>
<dbReference type="HOGENOM" id="CLU_1425865_0_0_4"/>
<name>Q47EW3_DECAR</name>